<protein>
    <submittedName>
        <fullName evidence="2">DUF5313 family protein</fullName>
    </submittedName>
</protein>
<organism evidence="2 3">
    <name type="scientific">Actinomycetospora termitidis</name>
    <dbReference type="NCBI Taxonomy" id="3053470"/>
    <lineage>
        <taxon>Bacteria</taxon>
        <taxon>Bacillati</taxon>
        <taxon>Actinomycetota</taxon>
        <taxon>Actinomycetes</taxon>
        <taxon>Pseudonocardiales</taxon>
        <taxon>Pseudonocardiaceae</taxon>
        <taxon>Actinomycetospora</taxon>
    </lineage>
</organism>
<evidence type="ECO:0000313" key="2">
    <source>
        <dbReference type="EMBL" id="MDL5154809.1"/>
    </source>
</evidence>
<comment type="caution">
    <text evidence="2">The sequence shown here is derived from an EMBL/GenBank/DDBJ whole genome shotgun (WGS) entry which is preliminary data.</text>
</comment>
<keyword evidence="3" id="KW-1185">Reference proteome</keyword>
<evidence type="ECO:0000313" key="3">
    <source>
        <dbReference type="Proteomes" id="UP001231924"/>
    </source>
</evidence>
<dbReference type="RefSeq" id="WP_286050865.1">
    <property type="nucleotide sequence ID" value="NZ_JASVWF010000001.1"/>
</dbReference>
<reference evidence="2 3" key="1">
    <citation type="submission" date="2023-06" db="EMBL/GenBank/DDBJ databases">
        <title>Actinomycetospora Odt1-22.</title>
        <authorList>
            <person name="Supong K."/>
        </authorList>
    </citation>
    <scope>NUCLEOTIDE SEQUENCE [LARGE SCALE GENOMIC DNA]</scope>
    <source>
        <strain evidence="2 3">Odt1-22</strain>
    </source>
</reference>
<evidence type="ECO:0000256" key="1">
    <source>
        <dbReference type="SAM" id="Phobius"/>
    </source>
</evidence>
<keyword evidence="1" id="KW-0812">Transmembrane</keyword>
<keyword evidence="1" id="KW-1133">Transmembrane helix</keyword>
<dbReference type="Pfam" id="PF17240">
    <property type="entry name" value="DUF5313"/>
    <property type="match status" value="1"/>
</dbReference>
<dbReference type="Proteomes" id="UP001231924">
    <property type="component" value="Unassembled WGS sequence"/>
</dbReference>
<dbReference type="InterPro" id="IPR035197">
    <property type="entry name" value="DUF5313"/>
</dbReference>
<feature type="transmembrane region" description="Helical" evidence="1">
    <location>
        <begin position="6"/>
        <end position="27"/>
    </location>
</feature>
<proteinExistence type="predicted"/>
<feature type="transmembrane region" description="Helical" evidence="1">
    <location>
        <begin position="64"/>
        <end position="85"/>
    </location>
</feature>
<gene>
    <name evidence="2" type="ORF">QRT03_02485</name>
</gene>
<sequence length="109" mass="12471">MRRPGLLRWVAYAFGARLPVAYGDWVLHDLTVRTWFLRQLARTTIQCLPVALLALLPGPGWLRVALPCFVWFSAMFMAAIFSPLIREKRLYQHGFMPEIVLGRGREDGG</sequence>
<dbReference type="EMBL" id="JASVWF010000001">
    <property type="protein sequence ID" value="MDL5154809.1"/>
    <property type="molecule type" value="Genomic_DNA"/>
</dbReference>
<keyword evidence="1" id="KW-0472">Membrane</keyword>
<name>A0ABT7M2C5_9PSEU</name>
<accession>A0ABT7M2C5</accession>